<dbReference type="InterPro" id="IPR036322">
    <property type="entry name" value="WD40_repeat_dom_sf"/>
</dbReference>
<dbReference type="InterPro" id="IPR015943">
    <property type="entry name" value="WD40/YVTN_repeat-like_dom_sf"/>
</dbReference>
<dbReference type="GO" id="GO:0080008">
    <property type="term" value="C:Cul4-RING E3 ubiquitin ligase complex"/>
    <property type="evidence" value="ECO:0007669"/>
    <property type="project" value="InterPro"/>
</dbReference>
<keyword evidence="8" id="KW-0539">Nucleus</keyword>
<comment type="subcellular location">
    <subcellularLocation>
        <location evidence="1">Nucleus</location>
    </subcellularLocation>
</comment>
<evidence type="ECO:0000256" key="1">
    <source>
        <dbReference type="ARBA" id="ARBA00004123"/>
    </source>
</evidence>
<dbReference type="PANTHER" id="PTHR15169">
    <property type="entry name" value="DAMAGE-SPECIFIC DNA BINDING PROTEIN 2"/>
    <property type="match status" value="1"/>
</dbReference>
<evidence type="ECO:0008006" key="11">
    <source>
        <dbReference type="Google" id="ProtNLM"/>
    </source>
</evidence>
<dbReference type="InterPro" id="IPR033312">
    <property type="entry name" value="DDB2"/>
</dbReference>
<proteinExistence type="inferred from homology"/>
<evidence type="ECO:0000256" key="7">
    <source>
        <dbReference type="ARBA" id="ARBA00023125"/>
    </source>
</evidence>
<evidence type="ECO:0000256" key="8">
    <source>
        <dbReference type="ARBA" id="ARBA00023242"/>
    </source>
</evidence>
<dbReference type="SUPFAM" id="SSF50978">
    <property type="entry name" value="WD40 repeat-like"/>
    <property type="match status" value="1"/>
</dbReference>
<accession>A0A1B6KSR0</accession>
<dbReference type="EMBL" id="GEBQ01025485">
    <property type="protein sequence ID" value="JAT14492.1"/>
    <property type="molecule type" value="Transcribed_RNA"/>
</dbReference>
<evidence type="ECO:0000256" key="9">
    <source>
        <dbReference type="SAM" id="MobiDB-lite"/>
    </source>
</evidence>
<organism evidence="10">
    <name type="scientific">Graphocephala atropunctata</name>
    <dbReference type="NCBI Taxonomy" id="36148"/>
    <lineage>
        <taxon>Eukaryota</taxon>
        <taxon>Metazoa</taxon>
        <taxon>Ecdysozoa</taxon>
        <taxon>Arthropoda</taxon>
        <taxon>Hexapoda</taxon>
        <taxon>Insecta</taxon>
        <taxon>Pterygota</taxon>
        <taxon>Neoptera</taxon>
        <taxon>Paraneoptera</taxon>
        <taxon>Hemiptera</taxon>
        <taxon>Auchenorrhyncha</taxon>
        <taxon>Membracoidea</taxon>
        <taxon>Cicadellidae</taxon>
        <taxon>Cicadellinae</taxon>
        <taxon>Cicadellini</taxon>
        <taxon>Graphocephala</taxon>
    </lineage>
</organism>
<name>A0A1B6KSR0_9HEMI</name>
<keyword evidence="7" id="KW-0238">DNA-binding</keyword>
<evidence type="ECO:0000256" key="4">
    <source>
        <dbReference type="ARBA" id="ARBA00022737"/>
    </source>
</evidence>
<dbReference type="GO" id="GO:0009411">
    <property type="term" value="P:response to UV"/>
    <property type="evidence" value="ECO:0007669"/>
    <property type="project" value="TreeGrafter"/>
</dbReference>
<sequence>MSDEKRKSRYSLSQTSAAKKRKEIKPSEKRASEGVEKPSKYGRKTVIPIEATSRCHKEEVDSGASSENMKGSNTNHIKFLNQFQKGFGKLSTFEQIREQMYLRDLRWCKIAAKVETSELRVTAMQWHPHNPNFLVSGDKLGTVHLYDVKKPSDEKEVSFNRNTPICFCGVQYCCFQESSYRLLIVN</sequence>
<dbReference type="AlphaFoldDB" id="A0A1B6KSR0"/>
<protein>
    <recommendedName>
        <fullName evidence="11">Damage-specific DNA-binding protein 2</fullName>
    </recommendedName>
</protein>
<dbReference type="Gene3D" id="2.130.10.10">
    <property type="entry name" value="YVTN repeat-like/Quinoprotein amine dehydrogenase"/>
    <property type="match status" value="1"/>
</dbReference>
<evidence type="ECO:0000256" key="3">
    <source>
        <dbReference type="ARBA" id="ARBA00022574"/>
    </source>
</evidence>
<dbReference type="GO" id="GO:0005634">
    <property type="term" value="C:nucleus"/>
    <property type="evidence" value="ECO:0007669"/>
    <property type="project" value="UniProtKB-SubCell"/>
</dbReference>
<evidence type="ECO:0000256" key="2">
    <source>
        <dbReference type="ARBA" id="ARBA00005434"/>
    </source>
</evidence>
<dbReference type="PANTHER" id="PTHR15169:SF0">
    <property type="entry name" value="DNA DAMAGE-BINDING PROTEIN 2"/>
    <property type="match status" value="1"/>
</dbReference>
<keyword evidence="3" id="KW-0853">WD repeat</keyword>
<dbReference type="GO" id="GO:0006281">
    <property type="term" value="P:DNA repair"/>
    <property type="evidence" value="ECO:0007669"/>
    <property type="project" value="InterPro"/>
</dbReference>
<dbReference type="GO" id="GO:0003684">
    <property type="term" value="F:damaged DNA binding"/>
    <property type="evidence" value="ECO:0007669"/>
    <property type="project" value="InterPro"/>
</dbReference>
<keyword evidence="5" id="KW-0227">DNA damage</keyword>
<keyword evidence="6" id="KW-0833">Ubl conjugation pathway</keyword>
<comment type="similarity">
    <text evidence="2">Belongs to the WD repeat DDB2/WDR76 family.</text>
</comment>
<keyword evidence="4" id="KW-0677">Repeat</keyword>
<evidence type="ECO:0000313" key="10">
    <source>
        <dbReference type="EMBL" id="JAT14492.1"/>
    </source>
</evidence>
<feature type="region of interest" description="Disordered" evidence="9">
    <location>
        <begin position="1"/>
        <end position="43"/>
    </location>
</feature>
<gene>
    <name evidence="10" type="ORF">g.6719</name>
</gene>
<evidence type="ECO:0000256" key="6">
    <source>
        <dbReference type="ARBA" id="ARBA00022786"/>
    </source>
</evidence>
<feature type="compositionally biased region" description="Basic and acidic residues" evidence="9">
    <location>
        <begin position="24"/>
        <end position="39"/>
    </location>
</feature>
<evidence type="ECO:0000256" key="5">
    <source>
        <dbReference type="ARBA" id="ARBA00022763"/>
    </source>
</evidence>
<reference evidence="10" key="1">
    <citation type="submission" date="2015-11" db="EMBL/GenBank/DDBJ databases">
        <title>De novo transcriptome assembly of four potential Pierce s Disease insect vectors from Arizona vineyards.</title>
        <authorList>
            <person name="Tassone E.E."/>
        </authorList>
    </citation>
    <scope>NUCLEOTIDE SEQUENCE</scope>
</reference>